<dbReference type="SUPFAM" id="SSF46785">
    <property type="entry name" value="Winged helix' DNA-binding domain"/>
    <property type="match status" value="1"/>
</dbReference>
<reference evidence="6 7" key="1">
    <citation type="submission" date="2020-09" db="EMBL/GenBank/DDBJ databases">
        <title>Sphingomonas sp., a new species isolated from pork steak.</title>
        <authorList>
            <person name="Heidler von Heilborn D."/>
        </authorList>
    </citation>
    <scope>NUCLEOTIDE SEQUENCE [LARGE SCALE GENOMIC DNA]</scope>
    <source>
        <strain evidence="7">S8-3T</strain>
    </source>
</reference>
<dbReference type="Gene3D" id="1.10.10.10">
    <property type="entry name" value="Winged helix-like DNA-binding domain superfamily/Winged helix DNA-binding domain"/>
    <property type="match status" value="1"/>
</dbReference>
<dbReference type="AlphaFoldDB" id="A0A7H0LM82"/>
<gene>
    <name evidence="6" type="ORF">H3Z74_06245</name>
</gene>
<organism evidence="6 7">
    <name type="scientific">Sphingomonas alpina</name>
    <dbReference type="NCBI Taxonomy" id="653931"/>
    <lineage>
        <taxon>Bacteria</taxon>
        <taxon>Pseudomonadati</taxon>
        <taxon>Pseudomonadota</taxon>
        <taxon>Alphaproteobacteria</taxon>
        <taxon>Sphingomonadales</taxon>
        <taxon>Sphingomonadaceae</taxon>
        <taxon>Sphingomonas</taxon>
    </lineage>
</organism>
<dbReference type="GO" id="GO:0003677">
    <property type="term" value="F:DNA binding"/>
    <property type="evidence" value="ECO:0007669"/>
    <property type="project" value="UniProtKB-KW"/>
</dbReference>
<dbReference type="PANTHER" id="PTHR30136">
    <property type="entry name" value="HELIX-TURN-HELIX TRANSCRIPTIONAL REGULATOR, ICLR FAMILY"/>
    <property type="match status" value="1"/>
</dbReference>
<dbReference type="RefSeq" id="WP_187763075.1">
    <property type="nucleotide sequence ID" value="NZ_JANQBJ010000012.1"/>
</dbReference>
<dbReference type="Proteomes" id="UP000516148">
    <property type="component" value="Chromosome"/>
</dbReference>
<dbReference type="KEGG" id="spap:H3Z74_06245"/>
<dbReference type="GO" id="GO:0003700">
    <property type="term" value="F:DNA-binding transcription factor activity"/>
    <property type="evidence" value="ECO:0007669"/>
    <property type="project" value="TreeGrafter"/>
</dbReference>
<dbReference type="Pfam" id="PF09339">
    <property type="entry name" value="HTH_IclR"/>
    <property type="match status" value="1"/>
</dbReference>
<evidence type="ECO:0000256" key="2">
    <source>
        <dbReference type="ARBA" id="ARBA00023125"/>
    </source>
</evidence>
<dbReference type="GO" id="GO:0045892">
    <property type="term" value="P:negative regulation of DNA-templated transcription"/>
    <property type="evidence" value="ECO:0007669"/>
    <property type="project" value="TreeGrafter"/>
</dbReference>
<proteinExistence type="predicted"/>
<dbReference type="InterPro" id="IPR036390">
    <property type="entry name" value="WH_DNA-bd_sf"/>
</dbReference>
<evidence type="ECO:0000256" key="3">
    <source>
        <dbReference type="ARBA" id="ARBA00023163"/>
    </source>
</evidence>
<evidence type="ECO:0000259" key="5">
    <source>
        <dbReference type="PROSITE" id="PS51078"/>
    </source>
</evidence>
<keyword evidence="7" id="KW-1185">Reference proteome</keyword>
<keyword evidence="1" id="KW-0805">Transcription regulation</keyword>
<keyword evidence="2" id="KW-0238">DNA-binding</keyword>
<evidence type="ECO:0000256" key="1">
    <source>
        <dbReference type="ARBA" id="ARBA00023015"/>
    </source>
</evidence>
<dbReference type="InterPro" id="IPR050707">
    <property type="entry name" value="HTH_MetabolicPath_Reg"/>
</dbReference>
<accession>A0A7H0LM82</accession>
<protein>
    <submittedName>
        <fullName evidence="6">Helix-turn-helix domain-containing protein</fullName>
    </submittedName>
</protein>
<dbReference type="InterPro" id="IPR029016">
    <property type="entry name" value="GAF-like_dom_sf"/>
</dbReference>
<dbReference type="PANTHER" id="PTHR30136:SF24">
    <property type="entry name" value="HTH-TYPE TRANSCRIPTIONAL REPRESSOR ALLR"/>
    <property type="match status" value="1"/>
</dbReference>
<feature type="domain" description="HTH iclR-type" evidence="4">
    <location>
        <begin position="17"/>
        <end position="79"/>
    </location>
</feature>
<dbReference type="InterPro" id="IPR005471">
    <property type="entry name" value="Tscrpt_reg_IclR_N"/>
</dbReference>
<dbReference type="PROSITE" id="PS51077">
    <property type="entry name" value="HTH_ICLR"/>
    <property type="match status" value="1"/>
</dbReference>
<name>A0A7H0LM82_9SPHN</name>
<dbReference type="PROSITE" id="PS51078">
    <property type="entry name" value="ICLR_ED"/>
    <property type="match status" value="1"/>
</dbReference>
<dbReference type="EMBL" id="CP061038">
    <property type="protein sequence ID" value="QNQ10785.1"/>
    <property type="molecule type" value="Genomic_DNA"/>
</dbReference>
<evidence type="ECO:0000313" key="7">
    <source>
        <dbReference type="Proteomes" id="UP000516148"/>
    </source>
</evidence>
<dbReference type="InterPro" id="IPR036388">
    <property type="entry name" value="WH-like_DNA-bd_sf"/>
</dbReference>
<keyword evidence="3" id="KW-0804">Transcription</keyword>
<dbReference type="SMART" id="SM00346">
    <property type="entry name" value="HTH_ICLR"/>
    <property type="match status" value="1"/>
</dbReference>
<dbReference type="InterPro" id="IPR014757">
    <property type="entry name" value="Tscrpt_reg_IclR_C"/>
</dbReference>
<evidence type="ECO:0000313" key="6">
    <source>
        <dbReference type="EMBL" id="QNQ10785.1"/>
    </source>
</evidence>
<evidence type="ECO:0000259" key="4">
    <source>
        <dbReference type="PROSITE" id="PS51077"/>
    </source>
</evidence>
<dbReference type="Pfam" id="PF01614">
    <property type="entry name" value="IclR_C"/>
    <property type="match status" value="1"/>
</dbReference>
<sequence length="268" mass="28216">MTIDLPSHGPALRSPFVGSVVHAIAILRYLGPMPDGRGVNAIARDLGISPSSCFNLVKTLAAERLLLFDPATKRYALGPGIAELAQPSRGENILSAAAPAMRDIADRFDVACGLWRLAASERLILVALSESVAATRIHMVVGQRQPLYAGAAGRAVAAATGASHSSIAAGIAAVRWQENPDIEHYVTELETTRRRGWALDRDQLLRGVTSVAATIGTADGAARFVLSCTMFSGQHGDDMISAIGEATREAAGQLTRMDRNISNPVAPG</sequence>
<dbReference type="SUPFAM" id="SSF55781">
    <property type="entry name" value="GAF domain-like"/>
    <property type="match status" value="1"/>
</dbReference>
<dbReference type="Gene3D" id="3.30.450.40">
    <property type="match status" value="1"/>
</dbReference>
<feature type="domain" description="IclR-ED" evidence="5">
    <location>
        <begin position="80"/>
        <end position="260"/>
    </location>
</feature>